<keyword evidence="13" id="KW-0902">Two-component regulatory system</keyword>
<evidence type="ECO:0000256" key="20">
    <source>
        <dbReference type="SAM" id="MobiDB-lite"/>
    </source>
</evidence>
<evidence type="ECO:0000256" key="3">
    <source>
        <dbReference type="ARBA" id="ARBA00006402"/>
    </source>
</evidence>
<dbReference type="GO" id="GO:0000155">
    <property type="term" value="F:phosphorelay sensor kinase activity"/>
    <property type="evidence" value="ECO:0007669"/>
    <property type="project" value="InterPro"/>
</dbReference>
<dbReference type="InterPro" id="IPR036641">
    <property type="entry name" value="HPT_dom_sf"/>
</dbReference>
<dbReference type="SUPFAM" id="SSF103190">
    <property type="entry name" value="Sensory domain-like"/>
    <property type="match status" value="1"/>
</dbReference>
<comment type="caution">
    <text evidence="28">The sequence shown here is derived from an EMBL/GenBank/DDBJ whole genome shotgun (WGS) entry which is preliminary data.</text>
</comment>
<dbReference type="PANTHER" id="PTHR45339">
    <property type="entry name" value="HYBRID SIGNAL TRANSDUCTION HISTIDINE KINASE J"/>
    <property type="match status" value="1"/>
</dbReference>
<evidence type="ECO:0000256" key="11">
    <source>
        <dbReference type="ARBA" id="ARBA00022840"/>
    </source>
</evidence>
<sequence>MKTRSLRFKMMVFVFIITSISFILVGVTNYESAKYLISDSLKDNANAKISTRAYNLSVWIQNRMAEVEVMSRTEKVRFGRDEDRLQYLQKEMERSPGNFDWIGFADLAGNLKLTIGKQMNISQEPAFAEALKGRSVLSDAFRGQATHDMLFTIQVPVYDDSNKVIGLVNASIRVETAFQQYTNFKVGQKDTILLFTQNGQIIYHPDPLSIGNSNINDNDSILKELAGDMLRNKQGSGVAGEGKGEQQVFYSEVAGTPWTMVLEVPVTEFEKPLASLLWKTVLTIMATELVMIWLLIVSFNREIKRIRDIVSVTEKVAEGHFDLNPISIEHHDEIGALALSVNGMMSHLKEMFERLEAIINQNDFAMMSLDENYKINYFSRNAEKMLGYKAEELLYKKDPSFFVAPEELAQAAQELSEQLGRTIPPDISVFKELRQLHFTYDREWTFVRKDGTRFPVAHNTNGLRDRNGGFIGVVSISRDITHHKRVQQELIQAKQEAEEANMAKGHFLARMSHEIRTPLNGIIGLSQLMQKTELSEIQADYMRKVVSSSRALLRIINDILDFSKVEAGKLELDQVVFHPEKIMNRLSELLSVFMGGKEHFEVIIETPASVPDALIGDPIRLQQILLNLSNNAIKFTERGYVRITLEVVDEQADSVKLRFAVKDTGIGISKEQLSKLFQPFTQADGSTSRKYGGTGLGLVISDSLIQMMGGQLEVASKPGEGSLFEFVLPFRRSPQSHAVEHTMRQQYQRLPVWIVEDDDTMRAHLTGVLESFALVPTHTLSSWKEAASILLEEERIAPEGGKPCRIAMLDMEMSDMYGPETWIHFQQAAKAAGMITVVMTTAYGRDEMLGMPPEDRPDGIIVKPFSRLGLFQSLEAVLSRSRLANEEDPTLVKSSPRQASASVHSDTGKRILLAEDHEINQQVAVEMLTAQGYRVEVAKNGKEALLKLQQSAWDLVLMDIHMPEMDGIEATRIIRSDSRYRKLPIIAMTANVMKADHEQYLRIGMNDIITKPLESEPMFATIRKWAGEAEPNASLLRNGGQNGLAISAPVRLPSLPGMDVSKAMARVNGKTTILMKMLHTFEQDYNDFTAQLHAALEEGRMEDARRLVHTLKGAAGSLSAAGLYEAAAKMEDALAAAVPDEKADSKASSGDMEPTGSRELDQAMDVIEACLQELLTAIHPLFD</sequence>
<evidence type="ECO:0000256" key="16">
    <source>
        <dbReference type="ARBA" id="ARBA00068150"/>
    </source>
</evidence>
<evidence type="ECO:0000256" key="2">
    <source>
        <dbReference type="ARBA" id="ARBA00004651"/>
    </source>
</evidence>
<dbReference type="Pfam" id="PF00512">
    <property type="entry name" value="HisKA"/>
    <property type="match status" value="1"/>
</dbReference>
<feature type="transmembrane region" description="Helical" evidence="21">
    <location>
        <begin position="12"/>
        <end position="30"/>
    </location>
</feature>
<dbReference type="OrthoDB" id="9809348at2"/>
<dbReference type="Pfam" id="PF02743">
    <property type="entry name" value="dCache_1"/>
    <property type="match status" value="1"/>
</dbReference>
<dbReference type="SMART" id="SM00387">
    <property type="entry name" value="HATPase_c"/>
    <property type="match status" value="1"/>
</dbReference>
<evidence type="ECO:0000256" key="10">
    <source>
        <dbReference type="ARBA" id="ARBA00022777"/>
    </source>
</evidence>
<dbReference type="InterPro" id="IPR003660">
    <property type="entry name" value="HAMP_dom"/>
</dbReference>
<dbReference type="Gene3D" id="1.10.8.500">
    <property type="entry name" value="HAMP domain in histidine kinase"/>
    <property type="match status" value="1"/>
</dbReference>
<dbReference type="SUPFAM" id="SSF55785">
    <property type="entry name" value="PYP-like sensor domain (PAS domain)"/>
    <property type="match status" value="1"/>
</dbReference>
<keyword evidence="14 21" id="KW-0472">Membrane</keyword>
<dbReference type="InterPro" id="IPR008207">
    <property type="entry name" value="Sig_transdc_His_kin_Hpt_dom"/>
</dbReference>
<keyword evidence="7" id="KW-0808">Transferase</keyword>
<evidence type="ECO:0000256" key="6">
    <source>
        <dbReference type="ARBA" id="ARBA00022553"/>
    </source>
</evidence>
<feature type="domain" description="HAMP" evidence="26">
    <location>
        <begin position="300"/>
        <end position="353"/>
    </location>
</feature>
<dbReference type="SUPFAM" id="SSF47384">
    <property type="entry name" value="Homodimeric domain of signal transducing histidine kinase"/>
    <property type="match status" value="1"/>
</dbReference>
<keyword evidence="10" id="KW-0418">Kinase</keyword>
<dbReference type="SMART" id="SM00086">
    <property type="entry name" value="PAC"/>
    <property type="match status" value="1"/>
</dbReference>
<comment type="subcellular location">
    <subcellularLocation>
        <location evidence="2">Cell membrane</location>
        <topology evidence="2">Multi-pass membrane protein</topology>
    </subcellularLocation>
</comment>
<feature type="modified residue" description="4-aspartylphosphate" evidence="19">
    <location>
        <position position="959"/>
    </location>
</feature>
<feature type="region of interest" description="Disordered" evidence="20">
    <location>
        <begin position="885"/>
        <end position="904"/>
    </location>
</feature>
<dbReference type="InterPro" id="IPR029151">
    <property type="entry name" value="Sensor-like_sf"/>
</dbReference>
<dbReference type="InterPro" id="IPR004358">
    <property type="entry name" value="Sig_transdc_His_kin-like_C"/>
</dbReference>
<evidence type="ECO:0000256" key="5">
    <source>
        <dbReference type="ARBA" id="ARBA00022475"/>
    </source>
</evidence>
<feature type="compositionally biased region" description="Polar residues" evidence="20">
    <location>
        <begin position="892"/>
        <end position="904"/>
    </location>
</feature>
<name>A0A229UJ33_9BACL</name>
<evidence type="ECO:0000259" key="24">
    <source>
        <dbReference type="PROSITE" id="PS50112"/>
    </source>
</evidence>
<feature type="domain" description="PAS" evidence="24">
    <location>
        <begin position="351"/>
        <end position="422"/>
    </location>
</feature>
<evidence type="ECO:0000256" key="12">
    <source>
        <dbReference type="ARBA" id="ARBA00022989"/>
    </source>
</evidence>
<dbReference type="CDD" id="cd00130">
    <property type="entry name" value="PAS"/>
    <property type="match status" value="1"/>
</dbReference>
<dbReference type="Gene3D" id="1.10.287.130">
    <property type="match status" value="1"/>
</dbReference>
<evidence type="ECO:0000256" key="15">
    <source>
        <dbReference type="ARBA" id="ARBA00064003"/>
    </source>
</evidence>
<feature type="domain" description="Response regulatory" evidence="23">
    <location>
        <begin position="751"/>
        <end position="878"/>
    </location>
</feature>
<evidence type="ECO:0000313" key="29">
    <source>
        <dbReference type="Proteomes" id="UP000215509"/>
    </source>
</evidence>
<dbReference type="PROSITE" id="PS50885">
    <property type="entry name" value="HAMP"/>
    <property type="match status" value="1"/>
</dbReference>
<dbReference type="InterPro" id="IPR036890">
    <property type="entry name" value="HATPase_C_sf"/>
</dbReference>
<feature type="domain" description="PAC" evidence="25">
    <location>
        <begin position="440"/>
        <end position="492"/>
    </location>
</feature>
<organism evidence="28 29">
    <name type="scientific">Paenibacillus rigui</name>
    <dbReference type="NCBI Taxonomy" id="554312"/>
    <lineage>
        <taxon>Bacteria</taxon>
        <taxon>Bacillati</taxon>
        <taxon>Bacillota</taxon>
        <taxon>Bacilli</taxon>
        <taxon>Bacillales</taxon>
        <taxon>Paenibacillaceae</taxon>
        <taxon>Paenibacillus</taxon>
    </lineage>
</organism>
<dbReference type="FunFam" id="3.30.565.10:FF:000010">
    <property type="entry name" value="Sensor histidine kinase RcsC"/>
    <property type="match status" value="1"/>
</dbReference>
<dbReference type="FunFam" id="1.10.287.130:FF:000002">
    <property type="entry name" value="Two-component osmosensing histidine kinase"/>
    <property type="match status" value="1"/>
</dbReference>
<dbReference type="Gene3D" id="3.30.565.10">
    <property type="entry name" value="Histidine kinase-like ATPase, C-terminal domain"/>
    <property type="match status" value="1"/>
</dbReference>
<evidence type="ECO:0000259" key="26">
    <source>
        <dbReference type="PROSITE" id="PS50885"/>
    </source>
</evidence>
<feature type="domain" description="Histidine kinase" evidence="22">
    <location>
        <begin position="510"/>
        <end position="732"/>
    </location>
</feature>
<keyword evidence="9" id="KW-0547">Nucleotide-binding</keyword>
<dbReference type="PROSITE" id="PS50113">
    <property type="entry name" value="PAC"/>
    <property type="match status" value="1"/>
</dbReference>
<dbReference type="Pfam" id="PF13426">
    <property type="entry name" value="PAS_9"/>
    <property type="match status" value="1"/>
</dbReference>
<feature type="modified residue" description="4-aspartylphosphate" evidence="19">
    <location>
        <position position="810"/>
    </location>
</feature>
<evidence type="ECO:0000259" key="22">
    <source>
        <dbReference type="PROSITE" id="PS50109"/>
    </source>
</evidence>
<dbReference type="AlphaFoldDB" id="A0A229UJ33"/>
<dbReference type="Pfam" id="PF00672">
    <property type="entry name" value="HAMP"/>
    <property type="match status" value="1"/>
</dbReference>
<dbReference type="CDD" id="cd12912">
    <property type="entry name" value="PDC2_MCP_like"/>
    <property type="match status" value="1"/>
</dbReference>
<evidence type="ECO:0000256" key="17">
    <source>
        <dbReference type="ARBA" id="ARBA00074306"/>
    </source>
</evidence>
<keyword evidence="11" id="KW-0067">ATP-binding</keyword>
<dbReference type="PROSITE" id="PS50109">
    <property type="entry name" value="HIS_KIN"/>
    <property type="match status" value="1"/>
</dbReference>
<keyword evidence="6 19" id="KW-0597">Phosphoprotein</keyword>
<dbReference type="GO" id="GO:0005886">
    <property type="term" value="C:plasma membrane"/>
    <property type="evidence" value="ECO:0007669"/>
    <property type="project" value="UniProtKB-SubCell"/>
</dbReference>
<reference evidence="28 29" key="1">
    <citation type="submission" date="2017-07" db="EMBL/GenBank/DDBJ databases">
        <title>Genome sequencing and assembly of Paenibacillus rigui.</title>
        <authorList>
            <person name="Mayilraj S."/>
        </authorList>
    </citation>
    <scope>NUCLEOTIDE SEQUENCE [LARGE SCALE GENOMIC DNA]</scope>
    <source>
        <strain evidence="28 29">JCM 16352</strain>
    </source>
</reference>
<dbReference type="InterPro" id="IPR035965">
    <property type="entry name" value="PAS-like_dom_sf"/>
</dbReference>
<dbReference type="GO" id="GO:0005524">
    <property type="term" value="F:ATP binding"/>
    <property type="evidence" value="ECO:0007669"/>
    <property type="project" value="UniProtKB-KW"/>
</dbReference>
<evidence type="ECO:0000259" key="27">
    <source>
        <dbReference type="PROSITE" id="PS50894"/>
    </source>
</evidence>
<keyword evidence="12 21" id="KW-1133">Transmembrane helix</keyword>
<evidence type="ECO:0000256" key="4">
    <source>
        <dbReference type="ARBA" id="ARBA00012438"/>
    </source>
</evidence>
<evidence type="ECO:0000256" key="21">
    <source>
        <dbReference type="SAM" id="Phobius"/>
    </source>
</evidence>
<dbReference type="PANTHER" id="PTHR45339:SF5">
    <property type="entry name" value="HISTIDINE KINASE"/>
    <property type="match status" value="1"/>
</dbReference>
<dbReference type="SUPFAM" id="SSF55874">
    <property type="entry name" value="ATPase domain of HSP90 chaperone/DNA topoisomerase II/histidine kinase"/>
    <property type="match status" value="1"/>
</dbReference>
<dbReference type="PRINTS" id="PR00344">
    <property type="entry name" value="BCTRLSENSOR"/>
</dbReference>
<dbReference type="PROSITE" id="PS50894">
    <property type="entry name" value="HPT"/>
    <property type="match status" value="1"/>
</dbReference>
<dbReference type="InterPro" id="IPR000700">
    <property type="entry name" value="PAS-assoc_C"/>
</dbReference>
<dbReference type="CDD" id="cd00082">
    <property type="entry name" value="HisKA"/>
    <property type="match status" value="1"/>
</dbReference>
<evidence type="ECO:0000256" key="14">
    <source>
        <dbReference type="ARBA" id="ARBA00023136"/>
    </source>
</evidence>
<dbReference type="Proteomes" id="UP000215509">
    <property type="component" value="Unassembled WGS sequence"/>
</dbReference>
<keyword evidence="29" id="KW-1185">Reference proteome</keyword>
<keyword evidence="5" id="KW-1003">Cell membrane</keyword>
<evidence type="ECO:0000256" key="13">
    <source>
        <dbReference type="ARBA" id="ARBA00023012"/>
    </source>
</evidence>
<dbReference type="Gene3D" id="3.30.450.20">
    <property type="entry name" value="PAS domain"/>
    <property type="match status" value="2"/>
</dbReference>
<dbReference type="InterPro" id="IPR003594">
    <property type="entry name" value="HATPase_dom"/>
</dbReference>
<dbReference type="SMART" id="SM00448">
    <property type="entry name" value="REC"/>
    <property type="match status" value="2"/>
</dbReference>
<evidence type="ECO:0000256" key="7">
    <source>
        <dbReference type="ARBA" id="ARBA00022679"/>
    </source>
</evidence>
<evidence type="ECO:0000259" key="23">
    <source>
        <dbReference type="PROSITE" id="PS50110"/>
    </source>
</evidence>
<dbReference type="Pfam" id="PF01627">
    <property type="entry name" value="Hpt"/>
    <property type="match status" value="1"/>
</dbReference>
<dbReference type="SMART" id="SM00091">
    <property type="entry name" value="PAS"/>
    <property type="match status" value="1"/>
</dbReference>
<dbReference type="CDD" id="cd16922">
    <property type="entry name" value="HATPase_EvgS-ArcB-TorS-like"/>
    <property type="match status" value="1"/>
</dbReference>
<dbReference type="EMBL" id="NMQW01000046">
    <property type="protein sequence ID" value="OXM83468.1"/>
    <property type="molecule type" value="Genomic_DNA"/>
</dbReference>
<evidence type="ECO:0000313" key="28">
    <source>
        <dbReference type="EMBL" id="OXM83468.1"/>
    </source>
</evidence>
<dbReference type="CDD" id="cd06225">
    <property type="entry name" value="HAMP"/>
    <property type="match status" value="1"/>
</dbReference>
<dbReference type="EC" id="2.7.13.3" evidence="4"/>
<dbReference type="InterPro" id="IPR001610">
    <property type="entry name" value="PAC"/>
</dbReference>
<dbReference type="SMART" id="SM00388">
    <property type="entry name" value="HisKA"/>
    <property type="match status" value="1"/>
</dbReference>
<dbReference type="InterPro" id="IPR003661">
    <property type="entry name" value="HisK_dim/P_dom"/>
</dbReference>
<dbReference type="SMART" id="SM00304">
    <property type="entry name" value="HAMP"/>
    <property type="match status" value="1"/>
</dbReference>
<evidence type="ECO:0000259" key="25">
    <source>
        <dbReference type="PROSITE" id="PS50113"/>
    </source>
</evidence>
<gene>
    <name evidence="28" type="ORF">CF651_25430</name>
</gene>
<comment type="subunit">
    <text evidence="15">At low DSF concentrations, interacts with RpfF.</text>
</comment>
<feature type="domain" description="HPt" evidence="27">
    <location>
        <begin position="1070"/>
        <end position="1170"/>
    </location>
</feature>
<dbReference type="CDD" id="cd18773">
    <property type="entry name" value="PDC1_HK_sensor"/>
    <property type="match status" value="1"/>
</dbReference>
<dbReference type="SUPFAM" id="SSF47226">
    <property type="entry name" value="Histidine-containing phosphotransfer domain, HPT domain"/>
    <property type="match status" value="1"/>
</dbReference>
<proteinExistence type="inferred from homology"/>
<keyword evidence="8 21" id="KW-0812">Transmembrane</keyword>
<dbReference type="Pfam" id="PF00072">
    <property type="entry name" value="Response_reg"/>
    <property type="match status" value="1"/>
</dbReference>
<dbReference type="InterPro" id="IPR000014">
    <property type="entry name" value="PAS"/>
</dbReference>
<dbReference type="NCBIfam" id="TIGR00229">
    <property type="entry name" value="sensory_box"/>
    <property type="match status" value="1"/>
</dbReference>
<dbReference type="InterPro" id="IPR001789">
    <property type="entry name" value="Sig_transdc_resp-reg_receiver"/>
</dbReference>
<feature type="modified residue" description="Phosphohistidine" evidence="18">
    <location>
        <position position="1109"/>
    </location>
</feature>
<dbReference type="InterPro" id="IPR011006">
    <property type="entry name" value="CheY-like_superfamily"/>
</dbReference>
<dbReference type="PROSITE" id="PS50112">
    <property type="entry name" value="PAS"/>
    <property type="match status" value="1"/>
</dbReference>
<dbReference type="InterPro" id="IPR036097">
    <property type="entry name" value="HisK_dim/P_sf"/>
</dbReference>
<feature type="domain" description="Response regulatory" evidence="23">
    <location>
        <begin position="910"/>
        <end position="1026"/>
    </location>
</feature>
<evidence type="ECO:0000256" key="9">
    <source>
        <dbReference type="ARBA" id="ARBA00022741"/>
    </source>
</evidence>
<protein>
    <recommendedName>
        <fullName evidence="17">Circadian input-output histidine kinase CikA</fullName>
        <ecNumber evidence="4">2.7.13.3</ecNumber>
    </recommendedName>
    <alternativeName>
        <fullName evidence="16">Sensory/regulatory protein RpfC</fullName>
    </alternativeName>
</protein>
<dbReference type="InterPro" id="IPR033479">
    <property type="entry name" value="dCache_1"/>
</dbReference>
<evidence type="ECO:0000256" key="8">
    <source>
        <dbReference type="ARBA" id="ARBA00022692"/>
    </source>
</evidence>
<evidence type="ECO:0000256" key="19">
    <source>
        <dbReference type="PROSITE-ProRule" id="PRU00169"/>
    </source>
</evidence>
<evidence type="ECO:0000256" key="18">
    <source>
        <dbReference type="PROSITE-ProRule" id="PRU00110"/>
    </source>
</evidence>
<dbReference type="PROSITE" id="PS50110">
    <property type="entry name" value="RESPONSE_REGULATORY"/>
    <property type="match status" value="2"/>
</dbReference>
<dbReference type="InterPro" id="IPR005467">
    <property type="entry name" value="His_kinase_dom"/>
</dbReference>
<comment type="similarity">
    <text evidence="3">In the N-terminal section; belongs to the phytochrome family.</text>
</comment>
<dbReference type="CDD" id="cd00088">
    <property type="entry name" value="HPT"/>
    <property type="match status" value="1"/>
</dbReference>
<dbReference type="SUPFAM" id="SSF158472">
    <property type="entry name" value="HAMP domain-like"/>
    <property type="match status" value="1"/>
</dbReference>
<accession>A0A229UJ33</accession>
<dbReference type="CDD" id="cd17546">
    <property type="entry name" value="REC_hyHK_CKI1_RcsC-like"/>
    <property type="match status" value="1"/>
</dbReference>
<evidence type="ECO:0000256" key="1">
    <source>
        <dbReference type="ARBA" id="ARBA00000085"/>
    </source>
</evidence>
<dbReference type="SUPFAM" id="SSF52172">
    <property type="entry name" value="CheY-like"/>
    <property type="match status" value="2"/>
</dbReference>
<dbReference type="RefSeq" id="WP_094017684.1">
    <property type="nucleotide sequence ID" value="NZ_NMQW01000046.1"/>
</dbReference>
<dbReference type="Gene3D" id="3.40.50.2300">
    <property type="match status" value="2"/>
</dbReference>
<dbReference type="Gene3D" id="1.20.120.160">
    <property type="entry name" value="HPT domain"/>
    <property type="match status" value="1"/>
</dbReference>
<comment type="catalytic activity">
    <reaction evidence="1">
        <text>ATP + protein L-histidine = ADP + protein N-phospho-L-histidine.</text>
        <dbReference type="EC" id="2.7.13.3"/>
    </reaction>
</comment>
<dbReference type="Pfam" id="PF02518">
    <property type="entry name" value="HATPase_c"/>
    <property type="match status" value="1"/>
</dbReference>